<dbReference type="PANTHER" id="PTHR46268:SF6">
    <property type="entry name" value="UNIVERSAL STRESS PROTEIN UP12"/>
    <property type="match status" value="1"/>
</dbReference>
<evidence type="ECO:0000313" key="3">
    <source>
        <dbReference type="EMBL" id="EDQ05416.1"/>
    </source>
</evidence>
<reference evidence="3 4" key="1">
    <citation type="submission" date="2007-11" db="EMBL/GenBank/DDBJ databases">
        <authorList>
            <person name="Wagner-Dobler I."/>
            <person name="Ferriera S."/>
            <person name="Johnson J."/>
            <person name="Kravitz S."/>
            <person name="Beeson K."/>
            <person name="Sutton G."/>
            <person name="Rogers Y.-H."/>
            <person name="Friedman R."/>
            <person name="Frazier M."/>
            <person name="Venter J.C."/>
        </authorList>
    </citation>
    <scope>NUCLEOTIDE SEQUENCE [LARGE SCALE GENOMIC DNA]</scope>
    <source>
        <strain evidence="3 4">HEL-45</strain>
    </source>
</reference>
<organism evidence="3 4">
    <name type="scientific">Sulfitobacter indolifex HEL-45</name>
    <dbReference type="NCBI Taxonomy" id="391624"/>
    <lineage>
        <taxon>Bacteria</taxon>
        <taxon>Pseudomonadati</taxon>
        <taxon>Pseudomonadota</taxon>
        <taxon>Alphaproteobacteria</taxon>
        <taxon>Rhodobacterales</taxon>
        <taxon>Roseobacteraceae</taxon>
        <taxon>Sulfitobacter</taxon>
    </lineage>
</organism>
<dbReference type="EMBL" id="ABID01000001">
    <property type="protein sequence ID" value="EDQ05416.1"/>
    <property type="molecule type" value="Genomic_DNA"/>
</dbReference>
<dbReference type="PRINTS" id="PR01438">
    <property type="entry name" value="UNVRSLSTRESS"/>
</dbReference>
<accession>A0ABP2DBP3</accession>
<dbReference type="Proteomes" id="UP000003257">
    <property type="component" value="Unassembled WGS sequence"/>
</dbReference>
<dbReference type="SUPFAM" id="SSF52402">
    <property type="entry name" value="Adenine nucleotide alpha hydrolases-like"/>
    <property type="match status" value="1"/>
</dbReference>
<gene>
    <name evidence="3" type="ORF">OIHEL45_01360</name>
</gene>
<dbReference type="InterPro" id="IPR006016">
    <property type="entry name" value="UspA"/>
</dbReference>
<dbReference type="InterPro" id="IPR014729">
    <property type="entry name" value="Rossmann-like_a/b/a_fold"/>
</dbReference>
<keyword evidence="4" id="KW-1185">Reference proteome</keyword>
<evidence type="ECO:0000259" key="2">
    <source>
        <dbReference type="Pfam" id="PF00582"/>
    </source>
</evidence>
<dbReference type="Pfam" id="PF00582">
    <property type="entry name" value="Usp"/>
    <property type="match status" value="1"/>
</dbReference>
<proteinExistence type="inferred from homology"/>
<dbReference type="CDD" id="cd00293">
    <property type="entry name" value="USP-like"/>
    <property type="match status" value="1"/>
</dbReference>
<comment type="caution">
    <text evidence="3">The sequence shown here is derived from an EMBL/GenBank/DDBJ whole genome shotgun (WGS) entry which is preliminary data.</text>
</comment>
<dbReference type="PANTHER" id="PTHR46268">
    <property type="entry name" value="STRESS RESPONSE PROTEIN NHAX"/>
    <property type="match status" value="1"/>
</dbReference>
<dbReference type="InterPro" id="IPR006015">
    <property type="entry name" value="Universal_stress_UspA"/>
</dbReference>
<protein>
    <submittedName>
        <fullName evidence="3">Universal stress family protein</fullName>
    </submittedName>
</protein>
<dbReference type="Gene3D" id="3.40.50.620">
    <property type="entry name" value="HUPs"/>
    <property type="match status" value="1"/>
</dbReference>
<name>A0ABP2DBP3_9RHOB</name>
<evidence type="ECO:0000313" key="4">
    <source>
        <dbReference type="Proteomes" id="UP000003257"/>
    </source>
</evidence>
<sequence>MLNRTKPDKRDWRAVMYSNILIPVVADEGHDNQKGLDAARALATSGARFTLLHVMEPIPSIASSEIPTEVLAKVREGIAQAMSRLGKTLPNAQVQLVSGHAGRTIVDFANQYGSDCIVVASHRPGLGDYFLGSTAARVVRFAQCSVHVVR</sequence>
<evidence type="ECO:0000256" key="1">
    <source>
        <dbReference type="ARBA" id="ARBA00008791"/>
    </source>
</evidence>
<comment type="similarity">
    <text evidence="1">Belongs to the universal stress protein A family.</text>
</comment>
<feature type="domain" description="UspA" evidence="2">
    <location>
        <begin position="16"/>
        <end position="150"/>
    </location>
</feature>